<evidence type="ECO:0000313" key="3">
    <source>
        <dbReference type="Proteomes" id="UP000257200"/>
    </source>
</evidence>
<feature type="region of interest" description="Disordered" evidence="1">
    <location>
        <begin position="31"/>
        <end position="67"/>
    </location>
</feature>
<proteinExistence type="predicted"/>
<reference evidence="2" key="1">
    <citation type="submission" date="2025-08" db="UniProtKB">
        <authorList>
            <consortium name="Ensembl"/>
        </authorList>
    </citation>
    <scope>IDENTIFICATION</scope>
</reference>
<reference evidence="2" key="2">
    <citation type="submission" date="2025-09" db="UniProtKB">
        <authorList>
            <consortium name="Ensembl"/>
        </authorList>
    </citation>
    <scope>IDENTIFICATION</scope>
</reference>
<dbReference type="AlphaFoldDB" id="A0A3Q1EX19"/>
<feature type="compositionally biased region" description="Polar residues" evidence="1">
    <location>
        <begin position="41"/>
        <end position="57"/>
    </location>
</feature>
<dbReference type="Ensembl" id="ENSAPOT00000003341.1">
    <property type="protein sequence ID" value="ENSAPOP00000008387.1"/>
    <property type="gene ID" value="ENSAPOG00000010516.1"/>
</dbReference>
<keyword evidence="3" id="KW-1185">Reference proteome</keyword>
<sequence>RTDHSTKQMHRRAKYLNWGYHAHPCLLFKQAKERPLPPQTSPSTQVQEVCQNQPNTKHSQRRGRESKLWEGTGLTSERATCKKFLPNYWECAGLLYEKCSRPLNAADIS</sequence>
<dbReference type="InParanoid" id="A0A3Q1EX19"/>
<accession>A0A3Q1EX19</accession>
<dbReference type="Proteomes" id="UP000257200">
    <property type="component" value="Unplaced"/>
</dbReference>
<organism evidence="2 3">
    <name type="scientific">Acanthochromis polyacanthus</name>
    <name type="common">spiny chromis</name>
    <dbReference type="NCBI Taxonomy" id="80966"/>
    <lineage>
        <taxon>Eukaryota</taxon>
        <taxon>Metazoa</taxon>
        <taxon>Chordata</taxon>
        <taxon>Craniata</taxon>
        <taxon>Vertebrata</taxon>
        <taxon>Euteleostomi</taxon>
        <taxon>Actinopterygii</taxon>
        <taxon>Neopterygii</taxon>
        <taxon>Teleostei</taxon>
        <taxon>Neoteleostei</taxon>
        <taxon>Acanthomorphata</taxon>
        <taxon>Ovalentaria</taxon>
        <taxon>Pomacentridae</taxon>
        <taxon>Acanthochromis</taxon>
    </lineage>
</organism>
<evidence type="ECO:0000313" key="2">
    <source>
        <dbReference type="Ensembl" id="ENSAPOP00000008387.1"/>
    </source>
</evidence>
<evidence type="ECO:0000256" key="1">
    <source>
        <dbReference type="SAM" id="MobiDB-lite"/>
    </source>
</evidence>
<protein>
    <submittedName>
        <fullName evidence="2">Uncharacterized protein</fullName>
    </submittedName>
</protein>
<name>A0A3Q1EX19_9TELE</name>